<dbReference type="AlphaFoldDB" id="A0A1D3K9C0"/>
<gene>
    <name evidence="1" type="ORF">PVE_R2G0939</name>
</gene>
<sequence length="83" mass="9247">MDCLVEMIFGMALPRRIALFLLQCFVQTTTHVVSLLFVDIGRLQHVTVGILYLHNAVPEKDSSTNILSIRPSSICTMKGNSKL</sequence>
<accession>A0A1D3K9C0</accession>
<protein>
    <submittedName>
        <fullName evidence="1">Uncharacterized protein</fullName>
    </submittedName>
</protein>
<dbReference type="Proteomes" id="UP000245431">
    <property type="component" value="Chromosome PVE_r2"/>
</dbReference>
<proteinExistence type="predicted"/>
<reference evidence="2" key="1">
    <citation type="submission" date="2016-07" db="EMBL/GenBank/DDBJ databases">
        <authorList>
            <person name="Florea S."/>
            <person name="Webb J.S."/>
            <person name="Jaromczyk J."/>
            <person name="Schardl C.L."/>
        </authorList>
    </citation>
    <scope>NUCLEOTIDE SEQUENCE [LARGE SCALE GENOMIC DNA]</scope>
    <source>
        <strain evidence="2">1YdBTEX2</strain>
    </source>
</reference>
<evidence type="ECO:0000313" key="1">
    <source>
        <dbReference type="EMBL" id="SBW84964.1"/>
    </source>
</evidence>
<evidence type="ECO:0000313" key="2">
    <source>
        <dbReference type="Proteomes" id="UP000245431"/>
    </source>
</evidence>
<name>A0A1D3K9C0_PSEVE</name>
<organism evidence="1 2">
    <name type="scientific">Pseudomonas veronii 1YdBTEX2</name>
    <dbReference type="NCBI Taxonomy" id="1295141"/>
    <lineage>
        <taxon>Bacteria</taxon>
        <taxon>Pseudomonadati</taxon>
        <taxon>Pseudomonadota</taxon>
        <taxon>Gammaproteobacteria</taxon>
        <taxon>Pseudomonadales</taxon>
        <taxon>Pseudomonadaceae</taxon>
        <taxon>Pseudomonas</taxon>
    </lineage>
</organism>
<dbReference type="EMBL" id="LT599584">
    <property type="protein sequence ID" value="SBW84964.1"/>
    <property type="molecule type" value="Genomic_DNA"/>
</dbReference>